<dbReference type="PANTHER" id="PTHR46261:SF18">
    <property type="entry name" value="DNA-BINDING PROTEIN MNB1B"/>
    <property type="match status" value="1"/>
</dbReference>
<dbReference type="InterPro" id="IPR009071">
    <property type="entry name" value="HMG_box_dom"/>
</dbReference>
<evidence type="ECO:0000256" key="5">
    <source>
        <dbReference type="SAM" id="MobiDB-lite"/>
    </source>
</evidence>
<dbReference type="Proteomes" id="UP000824469">
    <property type="component" value="Unassembled WGS sequence"/>
</dbReference>
<dbReference type="Gene3D" id="1.10.30.10">
    <property type="entry name" value="High mobility group box domain"/>
    <property type="match status" value="1"/>
</dbReference>
<dbReference type="Pfam" id="PF00505">
    <property type="entry name" value="HMG_box"/>
    <property type="match status" value="1"/>
</dbReference>
<dbReference type="GO" id="GO:0005634">
    <property type="term" value="C:nucleus"/>
    <property type="evidence" value="ECO:0007669"/>
    <property type="project" value="UniProtKB-SubCell"/>
</dbReference>
<dbReference type="EMBL" id="JAHRHJ020000009">
    <property type="protein sequence ID" value="KAH9302526.1"/>
    <property type="molecule type" value="Genomic_DNA"/>
</dbReference>
<dbReference type="SMART" id="SM00398">
    <property type="entry name" value="HMG"/>
    <property type="match status" value="1"/>
</dbReference>
<feature type="compositionally biased region" description="Acidic residues" evidence="5">
    <location>
        <begin position="138"/>
        <end position="150"/>
    </location>
</feature>
<proteinExistence type="predicted"/>
<gene>
    <name evidence="7" type="ORF">KI387_014109</name>
</gene>
<organism evidence="7 8">
    <name type="scientific">Taxus chinensis</name>
    <name type="common">Chinese yew</name>
    <name type="synonym">Taxus wallichiana var. chinensis</name>
    <dbReference type="NCBI Taxonomy" id="29808"/>
    <lineage>
        <taxon>Eukaryota</taxon>
        <taxon>Viridiplantae</taxon>
        <taxon>Streptophyta</taxon>
        <taxon>Embryophyta</taxon>
        <taxon>Tracheophyta</taxon>
        <taxon>Spermatophyta</taxon>
        <taxon>Pinopsida</taxon>
        <taxon>Pinidae</taxon>
        <taxon>Conifers II</taxon>
        <taxon>Cupressales</taxon>
        <taxon>Taxaceae</taxon>
        <taxon>Taxus</taxon>
    </lineage>
</organism>
<feature type="compositionally biased region" description="Basic and acidic residues" evidence="5">
    <location>
        <begin position="1"/>
        <end position="22"/>
    </location>
</feature>
<sequence length="150" mass="16706">MKGGKAKGEPADSLRLTADKKIGKQQKAPTEKQLKRQAKKDKKAKKDPNKPKRPPSAFFVFMEGFRKEFKAANPNSNSIAAVGKAGGERWKTMSEEEKAPFDATAKMRKSEYEKAMAAYNNKQEGSAEESDKSKSEVNDEDESGEEEDEE</sequence>
<evidence type="ECO:0000313" key="8">
    <source>
        <dbReference type="Proteomes" id="UP000824469"/>
    </source>
</evidence>
<keyword evidence="2 4" id="KW-0238">DNA-binding</keyword>
<evidence type="ECO:0000256" key="4">
    <source>
        <dbReference type="PROSITE-ProRule" id="PRU00267"/>
    </source>
</evidence>
<name>A0AA38CJG1_TAXCH</name>
<evidence type="ECO:0000259" key="6">
    <source>
        <dbReference type="PROSITE" id="PS50118"/>
    </source>
</evidence>
<dbReference type="SUPFAM" id="SSF47095">
    <property type="entry name" value="HMG-box"/>
    <property type="match status" value="1"/>
</dbReference>
<dbReference type="CDD" id="cd22005">
    <property type="entry name" value="HMG-box_AtHMGB1-like"/>
    <property type="match status" value="1"/>
</dbReference>
<feature type="DNA-binding region" description="HMG box" evidence="4">
    <location>
        <begin position="51"/>
        <end position="120"/>
    </location>
</feature>
<evidence type="ECO:0000256" key="3">
    <source>
        <dbReference type="ARBA" id="ARBA00023242"/>
    </source>
</evidence>
<accession>A0AA38CJG1</accession>
<dbReference type="GO" id="GO:0003677">
    <property type="term" value="F:DNA binding"/>
    <property type="evidence" value="ECO:0007669"/>
    <property type="project" value="UniProtKB-UniRule"/>
</dbReference>
<dbReference type="InterPro" id="IPR031061">
    <property type="entry name" value="HMGB_plant"/>
</dbReference>
<comment type="caution">
    <text evidence="7">The sequence shown here is derived from an EMBL/GenBank/DDBJ whole genome shotgun (WGS) entry which is preliminary data.</text>
</comment>
<evidence type="ECO:0000256" key="1">
    <source>
        <dbReference type="ARBA" id="ARBA00004123"/>
    </source>
</evidence>
<dbReference type="PANTHER" id="PTHR46261">
    <property type="entry name" value="HIGH MOBILITY GROUP B PROTEIN 4-RELATED"/>
    <property type="match status" value="1"/>
</dbReference>
<dbReference type="AlphaFoldDB" id="A0AA38CJG1"/>
<feature type="region of interest" description="Disordered" evidence="5">
    <location>
        <begin position="1"/>
        <end position="57"/>
    </location>
</feature>
<keyword evidence="8" id="KW-1185">Reference proteome</keyword>
<dbReference type="OMA" id="PLSAYMH"/>
<feature type="domain" description="HMG box" evidence="6">
    <location>
        <begin position="51"/>
        <end position="120"/>
    </location>
</feature>
<protein>
    <recommendedName>
        <fullName evidence="6">HMG box domain-containing protein</fullName>
    </recommendedName>
</protein>
<comment type="subcellular location">
    <subcellularLocation>
        <location evidence="1">Nucleus</location>
    </subcellularLocation>
</comment>
<evidence type="ECO:0000256" key="2">
    <source>
        <dbReference type="ARBA" id="ARBA00023125"/>
    </source>
</evidence>
<reference evidence="7 8" key="1">
    <citation type="journal article" date="2021" name="Nat. Plants">
        <title>The Taxus genome provides insights into paclitaxel biosynthesis.</title>
        <authorList>
            <person name="Xiong X."/>
            <person name="Gou J."/>
            <person name="Liao Q."/>
            <person name="Li Y."/>
            <person name="Zhou Q."/>
            <person name="Bi G."/>
            <person name="Li C."/>
            <person name="Du R."/>
            <person name="Wang X."/>
            <person name="Sun T."/>
            <person name="Guo L."/>
            <person name="Liang H."/>
            <person name="Lu P."/>
            <person name="Wu Y."/>
            <person name="Zhang Z."/>
            <person name="Ro D.K."/>
            <person name="Shang Y."/>
            <person name="Huang S."/>
            <person name="Yan J."/>
        </authorList>
    </citation>
    <scope>NUCLEOTIDE SEQUENCE [LARGE SCALE GENOMIC DNA]</scope>
    <source>
        <strain evidence="7">Ta-2019</strain>
    </source>
</reference>
<evidence type="ECO:0000313" key="7">
    <source>
        <dbReference type="EMBL" id="KAH9302526.1"/>
    </source>
</evidence>
<feature type="region of interest" description="Disordered" evidence="5">
    <location>
        <begin position="115"/>
        <end position="150"/>
    </location>
</feature>
<dbReference type="InterPro" id="IPR036910">
    <property type="entry name" value="HMG_box_dom_sf"/>
</dbReference>
<keyword evidence="3 4" id="KW-0539">Nucleus</keyword>
<dbReference type="PROSITE" id="PS50118">
    <property type="entry name" value="HMG_BOX_2"/>
    <property type="match status" value="1"/>
</dbReference>